<name>A0A9P3HDT1_9FUNG</name>
<accession>A0A9P3HDT1</accession>
<dbReference type="AlphaFoldDB" id="A0A9P3HDT1"/>
<evidence type="ECO:0000313" key="1">
    <source>
        <dbReference type="EMBL" id="GJJ74507.1"/>
    </source>
</evidence>
<dbReference type="EMBL" id="BQFW01000009">
    <property type="protein sequence ID" value="GJJ74507.1"/>
    <property type="molecule type" value="Genomic_DNA"/>
</dbReference>
<dbReference type="Proteomes" id="UP000827284">
    <property type="component" value="Unassembled WGS sequence"/>
</dbReference>
<dbReference type="SUPFAM" id="SSF81383">
    <property type="entry name" value="F-box domain"/>
    <property type="match status" value="1"/>
</dbReference>
<reference evidence="1" key="1">
    <citation type="submission" date="2021-11" db="EMBL/GenBank/DDBJ databases">
        <authorList>
            <person name="Herlambang A."/>
            <person name="Guo Y."/>
            <person name="Takashima Y."/>
            <person name="Nishizawa T."/>
        </authorList>
    </citation>
    <scope>NUCLEOTIDE SEQUENCE</scope>
    <source>
        <strain evidence="1">E1425</strain>
    </source>
</reference>
<dbReference type="InterPro" id="IPR036047">
    <property type="entry name" value="F-box-like_dom_sf"/>
</dbReference>
<evidence type="ECO:0000313" key="2">
    <source>
        <dbReference type="Proteomes" id="UP000827284"/>
    </source>
</evidence>
<dbReference type="SUPFAM" id="SSF52047">
    <property type="entry name" value="RNI-like"/>
    <property type="match status" value="1"/>
</dbReference>
<sequence>MEIPPEIILCIGQSLSHRDLRYCIRINKTWHNVLTSILYRSVDEIIMCKPSLNSLNKYMHLIQDAKVIVEGPYMSQITNRSSILNLRCLCLYVKEDTVFTSSTSDIFKFIPHLSSLSVKDARPLGKNFPLQSILGGFPPSLKELHLDSAYLSMSTLQLIVNPGLTLEKLSLIHCEIDINDSFELFDDADIHPRLPNISSLRFSCRKGLLDLGAWLKNCPNTRILQWYSGSTGMGVPILGNRILSVEAPRWSRIQSLSLYGDNRGGKLAGDLLSLILDACAPLTKICISHSGFSIKSFFSLERHFSTLEHLGLTYIEGVQSWMSQSVLSSCPRLVHFDGWVLLGYDLIHDLDAEAQRKQASDLYFITMTGDLSQQGKKMDPVVRKRYFARDIRQVRPWVCHGLTTLRVAIAETKPQWQESIFKRISTLTELRELDISRHHGSFRGDSLDLRLISGLGHLDSLTHLEALYYSETPQFMEACDVQWMLDAWPNLRNLNWEFNEEPKKNDELSKIVERHFWDTDEYYN</sequence>
<gene>
    <name evidence="1" type="ORF">EMPS_06865</name>
</gene>
<dbReference type="InterPro" id="IPR032675">
    <property type="entry name" value="LRR_dom_sf"/>
</dbReference>
<organism evidence="1 2">
    <name type="scientific">Entomortierella parvispora</name>
    <dbReference type="NCBI Taxonomy" id="205924"/>
    <lineage>
        <taxon>Eukaryota</taxon>
        <taxon>Fungi</taxon>
        <taxon>Fungi incertae sedis</taxon>
        <taxon>Mucoromycota</taxon>
        <taxon>Mortierellomycotina</taxon>
        <taxon>Mortierellomycetes</taxon>
        <taxon>Mortierellales</taxon>
        <taxon>Mortierellaceae</taxon>
        <taxon>Entomortierella</taxon>
    </lineage>
</organism>
<dbReference type="Gene3D" id="3.80.10.10">
    <property type="entry name" value="Ribonuclease Inhibitor"/>
    <property type="match status" value="2"/>
</dbReference>
<comment type="caution">
    <text evidence="1">The sequence shown here is derived from an EMBL/GenBank/DDBJ whole genome shotgun (WGS) entry which is preliminary data.</text>
</comment>
<proteinExistence type="predicted"/>
<dbReference type="OrthoDB" id="2338606at2759"/>
<reference evidence="1" key="2">
    <citation type="journal article" date="2022" name="Microbiol. Resour. Announc.">
        <title>Whole-Genome Sequence of Entomortierella parvispora E1425, a Mucoromycotan Fungus Associated with Burkholderiaceae-Related Endosymbiotic Bacteria.</title>
        <authorList>
            <person name="Herlambang A."/>
            <person name="Guo Y."/>
            <person name="Takashima Y."/>
            <person name="Narisawa K."/>
            <person name="Ohta H."/>
            <person name="Nishizawa T."/>
        </authorList>
    </citation>
    <scope>NUCLEOTIDE SEQUENCE</scope>
    <source>
        <strain evidence="1">E1425</strain>
    </source>
</reference>
<keyword evidence="2" id="KW-1185">Reference proteome</keyword>
<protein>
    <recommendedName>
        <fullName evidence="3">F-box domain-containing protein</fullName>
    </recommendedName>
</protein>
<evidence type="ECO:0008006" key="3">
    <source>
        <dbReference type="Google" id="ProtNLM"/>
    </source>
</evidence>